<gene>
    <name evidence="2" type="ORF">J2S73_001944</name>
</gene>
<keyword evidence="3" id="KW-1185">Reference proteome</keyword>
<dbReference type="RefSeq" id="WP_306885317.1">
    <property type="nucleotide sequence ID" value="NZ_JAUSUL010000002.1"/>
</dbReference>
<keyword evidence="1" id="KW-1133">Transmembrane helix</keyword>
<dbReference type="Proteomes" id="UP001229244">
    <property type="component" value="Unassembled WGS sequence"/>
</dbReference>
<proteinExistence type="predicted"/>
<name>A0AAE3VP27_9HYPH</name>
<dbReference type="AlphaFoldDB" id="A0AAE3VP27"/>
<feature type="transmembrane region" description="Helical" evidence="1">
    <location>
        <begin position="6"/>
        <end position="27"/>
    </location>
</feature>
<evidence type="ECO:0000256" key="1">
    <source>
        <dbReference type="SAM" id="Phobius"/>
    </source>
</evidence>
<reference evidence="2" key="1">
    <citation type="submission" date="2023-07" db="EMBL/GenBank/DDBJ databases">
        <title>Genomic Encyclopedia of Type Strains, Phase IV (KMG-IV): sequencing the most valuable type-strain genomes for metagenomic binning, comparative biology and taxonomic classification.</title>
        <authorList>
            <person name="Goeker M."/>
        </authorList>
    </citation>
    <scope>NUCLEOTIDE SEQUENCE</scope>
    <source>
        <strain evidence="2">DSM 21202</strain>
    </source>
</reference>
<dbReference type="EMBL" id="JAUSUL010000002">
    <property type="protein sequence ID" value="MDQ0315487.1"/>
    <property type="molecule type" value="Genomic_DNA"/>
</dbReference>
<comment type="caution">
    <text evidence="2">The sequence shown here is derived from an EMBL/GenBank/DDBJ whole genome shotgun (WGS) entry which is preliminary data.</text>
</comment>
<protein>
    <submittedName>
        <fullName evidence="2">Uncharacterized protein</fullName>
    </submittedName>
</protein>
<accession>A0AAE3VP27</accession>
<sequence>MDPTWLAIAELILVLGGGLAFAVWQIMSIRRLRRETKDRADRE</sequence>
<evidence type="ECO:0000313" key="2">
    <source>
        <dbReference type="EMBL" id="MDQ0315487.1"/>
    </source>
</evidence>
<organism evidence="2 3">
    <name type="scientific">Amorphus orientalis</name>
    <dbReference type="NCBI Taxonomy" id="649198"/>
    <lineage>
        <taxon>Bacteria</taxon>
        <taxon>Pseudomonadati</taxon>
        <taxon>Pseudomonadota</taxon>
        <taxon>Alphaproteobacteria</taxon>
        <taxon>Hyphomicrobiales</taxon>
        <taxon>Amorphaceae</taxon>
        <taxon>Amorphus</taxon>
    </lineage>
</organism>
<evidence type="ECO:0000313" key="3">
    <source>
        <dbReference type="Proteomes" id="UP001229244"/>
    </source>
</evidence>
<keyword evidence="1" id="KW-0812">Transmembrane</keyword>
<keyword evidence="1" id="KW-0472">Membrane</keyword>